<reference evidence="2 3" key="1">
    <citation type="submission" date="2018-07" db="EMBL/GenBank/DDBJ databases">
        <title>a novel species of Sphingomonas isolated from the rhizosphere soil of Araceae plant.</title>
        <authorList>
            <person name="Zhiyong W."/>
            <person name="Qinglan Z."/>
            <person name="Zhiwei F."/>
            <person name="Ding X."/>
            <person name="Gejiao W."/>
            <person name="Shixue Z."/>
        </authorList>
    </citation>
    <scope>NUCLEOTIDE SEQUENCE [LARGE SCALE GENOMIC DNA]</scope>
    <source>
        <strain evidence="2 3">WZY 27</strain>
    </source>
</reference>
<feature type="domain" description="NAD-dependent epimerase/dehydratase" evidence="1">
    <location>
        <begin position="7"/>
        <end position="211"/>
    </location>
</feature>
<comment type="caution">
    <text evidence="2">The sequence shown here is derived from an EMBL/GenBank/DDBJ whole genome shotgun (WGS) entry which is preliminary data.</text>
</comment>
<dbReference type="PANTHER" id="PTHR12126">
    <property type="entry name" value="NADH-UBIQUINONE OXIDOREDUCTASE 39 KDA SUBUNIT-RELATED"/>
    <property type="match status" value="1"/>
</dbReference>
<evidence type="ECO:0000259" key="1">
    <source>
        <dbReference type="Pfam" id="PF01370"/>
    </source>
</evidence>
<dbReference type="EMBL" id="QQNB01000002">
    <property type="protein sequence ID" value="RDE05958.1"/>
    <property type="molecule type" value="Genomic_DNA"/>
</dbReference>
<dbReference type="SUPFAM" id="SSF51735">
    <property type="entry name" value="NAD(P)-binding Rossmann-fold domains"/>
    <property type="match status" value="1"/>
</dbReference>
<dbReference type="Gene3D" id="3.40.50.720">
    <property type="entry name" value="NAD(P)-binding Rossmann-like Domain"/>
    <property type="match status" value="1"/>
</dbReference>
<dbReference type="Proteomes" id="UP000253918">
    <property type="component" value="Unassembled WGS sequence"/>
</dbReference>
<dbReference type="OrthoDB" id="9776313at2"/>
<dbReference type="PANTHER" id="PTHR12126:SF11">
    <property type="entry name" value="NADH DEHYDROGENASE [UBIQUINONE] 1 ALPHA SUBCOMPLEX SUBUNIT 9, MITOCHONDRIAL"/>
    <property type="match status" value="1"/>
</dbReference>
<dbReference type="RefSeq" id="WP_114688027.1">
    <property type="nucleotide sequence ID" value="NZ_QQNB01000002.1"/>
</dbReference>
<name>A0A369VUD2_9SPHN</name>
<sequence>MKDKLVTLIGGGGFVGRYAAQALLRAGARVRIAQRDPRQAFFLKTQSALGQSQFVAVDVRKPASIARAVAGSDAVVYLVGALSGDFQALQADGPRHAAEAAARAGAGSFVLISAIGADATSAAAYARTKAAGEAGVHQAFPGATILRPSIVFGREDQFINRFAGMLSRAPIVPVLKPEAKFQPVFVKDVAQAIVAALSDPKAHGGRTYELGGPDVLSMAALMRWIGEAIGRTPSLVELPDPVSAAIAALGFLPGAPITSDQWKMLQTDNVVAPGADGLEALGVEPTPLASVAPNWLVRFRREGRFSAHASA</sequence>
<dbReference type="InterPro" id="IPR001509">
    <property type="entry name" value="Epimerase_deHydtase"/>
</dbReference>
<dbReference type="Pfam" id="PF01370">
    <property type="entry name" value="Epimerase"/>
    <property type="match status" value="1"/>
</dbReference>
<dbReference type="InterPro" id="IPR036291">
    <property type="entry name" value="NAD(P)-bd_dom_sf"/>
</dbReference>
<organism evidence="2 3">
    <name type="scientific">Sphingomonas aracearum</name>
    <dbReference type="NCBI Taxonomy" id="2283317"/>
    <lineage>
        <taxon>Bacteria</taxon>
        <taxon>Pseudomonadati</taxon>
        <taxon>Pseudomonadota</taxon>
        <taxon>Alphaproteobacteria</taxon>
        <taxon>Sphingomonadales</taxon>
        <taxon>Sphingomonadaceae</taxon>
        <taxon>Sphingomonas</taxon>
    </lineage>
</organism>
<dbReference type="CDD" id="cd05271">
    <property type="entry name" value="NDUFA9_like_SDR_a"/>
    <property type="match status" value="1"/>
</dbReference>
<evidence type="ECO:0000313" key="3">
    <source>
        <dbReference type="Proteomes" id="UP000253918"/>
    </source>
</evidence>
<proteinExistence type="predicted"/>
<protein>
    <submittedName>
        <fullName evidence="2">Complex I NDUFA9 subunit family protein</fullName>
    </submittedName>
</protein>
<accession>A0A369VUD2</accession>
<evidence type="ECO:0000313" key="2">
    <source>
        <dbReference type="EMBL" id="RDE05958.1"/>
    </source>
</evidence>
<dbReference type="AlphaFoldDB" id="A0A369VUD2"/>
<gene>
    <name evidence="2" type="ORF">DVW87_12305</name>
</gene>
<dbReference type="InterPro" id="IPR051207">
    <property type="entry name" value="ComplexI_NDUFA9_subunit"/>
</dbReference>
<dbReference type="GO" id="GO:0044877">
    <property type="term" value="F:protein-containing complex binding"/>
    <property type="evidence" value="ECO:0007669"/>
    <property type="project" value="TreeGrafter"/>
</dbReference>
<keyword evidence="3" id="KW-1185">Reference proteome</keyword>